<proteinExistence type="predicted"/>
<reference evidence="1 2" key="1">
    <citation type="submission" date="2017-04" db="EMBL/GenBank/DDBJ databases">
        <title>Novel microbial lineages endemic to geothermal iron-oxide mats fill important gaps in the evolutionary history of Archaea.</title>
        <authorList>
            <person name="Jay Z.J."/>
            <person name="Beam J.P."/>
            <person name="Dlakic M."/>
            <person name="Rusch D.B."/>
            <person name="Kozubal M.A."/>
            <person name="Inskeep W.P."/>
        </authorList>
    </citation>
    <scope>NUCLEOTIDE SEQUENCE [LARGE SCALE GENOMIC DNA]</scope>
    <source>
        <strain evidence="1">OSP_D</strain>
    </source>
</reference>
<evidence type="ECO:0000313" key="2">
    <source>
        <dbReference type="Proteomes" id="UP000240322"/>
    </source>
</evidence>
<accession>A0A2R6ALH4</accession>
<evidence type="ECO:0000313" key="1">
    <source>
        <dbReference type="EMBL" id="PSN87212.1"/>
    </source>
</evidence>
<sequence length="86" mass="9507">MIGSLSLGKADDKGGISIPRFKGKDVYLVDLGSGYFITDKKDVAQKVAENASRAFDEEFLKLVEELGISAEEIDERIEKEVLKKTL</sequence>
<name>A0A2R6ALH4_9ARCH</name>
<gene>
    <name evidence="1" type="ORF">B9Q03_10945</name>
</gene>
<organism evidence="1 2">
    <name type="scientific">Candidatus Marsarchaeota G2 archaeon OSP_D</name>
    <dbReference type="NCBI Taxonomy" id="1978157"/>
    <lineage>
        <taxon>Archaea</taxon>
        <taxon>Candidatus Marsarchaeota</taxon>
        <taxon>Candidatus Marsarchaeota group 2</taxon>
    </lineage>
</organism>
<dbReference type="AlphaFoldDB" id="A0A2R6ALH4"/>
<comment type="caution">
    <text evidence="1">The sequence shown here is derived from an EMBL/GenBank/DDBJ whole genome shotgun (WGS) entry which is preliminary data.</text>
</comment>
<protein>
    <submittedName>
        <fullName evidence="1">VapB-type antitoxin</fullName>
    </submittedName>
</protein>
<dbReference type="EMBL" id="NEXE01000177">
    <property type="protein sequence ID" value="PSN87212.1"/>
    <property type="molecule type" value="Genomic_DNA"/>
</dbReference>
<dbReference type="Proteomes" id="UP000240322">
    <property type="component" value="Unassembled WGS sequence"/>
</dbReference>